<feature type="transmembrane region" description="Helical" evidence="1">
    <location>
        <begin position="120"/>
        <end position="142"/>
    </location>
</feature>
<organism evidence="2 3">
    <name type="scientific">Umbelopsis vinacea</name>
    <dbReference type="NCBI Taxonomy" id="44442"/>
    <lineage>
        <taxon>Eukaryota</taxon>
        <taxon>Fungi</taxon>
        <taxon>Fungi incertae sedis</taxon>
        <taxon>Mucoromycota</taxon>
        <taxon>Mucoromycotina</taxon>
        <taxon>Umbelopsidomycetes</taxon>
        <taxon>Umbelopsidales</taxon>
        <taxon>Umbelopsidaceae</taxon>
        <taxon>Umbelopsis</taxon>
    </lineage>
</organism>
<dbReference type="AlphaFoldDB" id="A0A8H7UQX2"/>
<keyword evidence="1" id="KW-0472">Membrane</keyword>
<gene>
    <name evidence="2" type="ORF">INT44_003877</name>
</gene>
<feature type="transmembrane region" description="Helical" evidence="1">
    <location>
        <begin position="183"/>
        <end position="205"/>
    </location>
</feature>
<evidence type="ECO:0000256" key="1">
    <source>
        <dbReference type="SAM" id="Phobius"/>
    </source>
</evidence>
<feature type="transmembrane region" description="Helical" evidence="1">
    <location>
        <begin position="12"/>
        <end position="36"/>
    </location>
</feature>
<comment type="caution">
    <text evidence="2">The sequence shown here is derived from an EMBL/GenBank/DDBJ whole genome shotgun (WGS) entry which is preliminary data.</text>
</comment>
<feature type="transmembrane region" description="Helical" evidence="1">
    <location>
        <begin position="83"/>
        <end position="100"/>
    </location>
</feature>
<protein>
    <submittedName>
        <fullName evidence="2">Uncharacterized protein</fullName>
    </submittedName>
</protein>
<proteinExistence type="predicted"/>
<dbReference type="OrthoDB" id="10356852at2759"/>
<name>A0A8H7UQX2_9FUNG</name>
<keyword evidence="3" id="KW-1185">Reference proteome</keyword>
<keyword evidence="1" id="KW-1133">Transmembrane helix</keyword>
<sequence>MSSVSSLIATPTLAPSIIAALVFGVELVGIGIRYFTSGLFEPYLYLVKLALIRTISEVMKIVWTRIADPSSTFILITEILSKVGSVFVLFTLFRTLTYWVRIRCYPGQIMPMLVDRALRFSLLIALVGQILGIVGIVEMMNADDYSLGVTLRDVSRIMLLVACGVFIFLVLMNSARARDPSNAFMLIILGIIATVRATYDVIAIIVPATSVIATSEIVQLCFDSVPEALAIGICIFYNLARVTNNYQMNAPVVVDDTYEHNVQYNGPTQYVGGQYQASYPQYSRKSDF</sequence>
<evidence type="ECO:0000313" key="2">
    <source>
        <dbReference type="EMBL" id="KAG2188738.1"/>
    </source>
</evidence>
<dbReference type="EMBL" id="JAEPRA010000001">
    <property type="protein sequence ID" value="KAG2188738.1"/>
    <property type="molecule type" value="Genomic_DNA"/>
</dbReference>
<evidence type="ECO:0000313" key="3">
    <source>
        <dbReference type="Proteomes" id="UP000612746"/>
    </source>
</evidence>
<feature type="transmembrane region" description="Helical" evidence="1">
    <location>
        <begin position="154"/>
        <end position="171"/>
    </location>
</feature>
<keyword evidence="1" id="KW-0812">Transmembrane</keyword>
<feature type="transmembrane region" description="Helical" evidence="1">
    <location>
        <begin position="217"/>
        <end position="239"/>
    </location>
</feature>
<dbReference type="Proteomes" id="UP000612746">
    <property type="component" value="Unassembled WGS sequence"/>
</dbReference>
<reference evidence="2" key="1">
    <citation type="submission" date="2020-12" db="EMBL/GenBank/DDBJ databases">
        <title>Metabolic potential, ecology and presence of endohyphal bacteria is reflected in genomic diversity of Mucoromycotina.</title>
        <authorList>
            <person name="Muszewska A."/>
            <person name="Okrasinska A."/>
            <person name="Steczkiewicz K."/>
            <person name="Drgas O."/>
            <person name="Orlowska M."/>
            <person name="Perlinska-Lenart U."/>
            <person name="Aleksandrzak-Piekarczyk T."/>
            <person name="Szatraj K."/>
            <person name="Zielenkiewicz U."/>
            <person name="Pilsyk S."/>
            <person name="Malc E."/>
            <person name="Mieczkowski P."/>
            <person name="Kruszewska J.S."/>
            <person name="Biernat P."/>
            <person name="Pawlowska J."/>
        </authorList>
    </citation>
    <scope>NUCLEOTIDE SEQUENCE</scope>
    <source>
        <strain evidence="2">WA0000051536</strain>
    </source>
</reference>
<accession>A0A8H7UQX2</accession>